<reference evidence="1 2" key="2">
    <citation type="journal article" date="2021" name="Int. J. Syst. Evol. Microbiol.">
        <title>Isolation and Polyphasic Characterization of Desulfuromonas versatilis sp. Nov., an Electrogenic Bacteria Capable of Versatile Metabolism Isolated from a Graphene Oxide-Reducing Enrichment Culture.</title>
        <authorList>
            <person name="Xie L."/>
            <person name="Yoshida N."/>
            <person name="Ishii S."/>
            <person name="Meng L."/>
        </authorList>
    </citation>
    <scope>NUCLEOTIDE SEQUENCE [LARGE SCALE GENOMIC DNA]</scope>
    <source>
        <strain evidence="1 2">NIT-T3</strain>
    </source>
</reference>
<protein>
    <recommendedName>
        <fullName evidence="3">HEAT repeat domain-containing protein</fullName>
    </recommendedName>
</protein>
<dbReference type="InterPro" id="IPR011989">
    <property type="entry name" value="ARM-like"/>
</dbReference>
<sequence>MRLLKTGGVLAAGLALACGIWLLAPHDSDEAQRGGAAKPLPRALSWHAGDRQSYELEIQSANDLAAGAPRSGGRLQQRLSGVLHLQVFEVTAERVEVGFQLAQATLSVNGVDREEINRQLSRAFMLELSPTGTPLDWRFTPGLDPKLERLLQEMILSFQFVEPAAAAPSWETEERHGAGTYRSLYRRMDDGSIVKQKLGYLSFAQEGPTAIADGLVQVDSSSFTFLVNDSKSWLDTAEFRELLSVQSGGDALLKAEITGHLRHLEGYQGSFSEIDRLPPGAAPLAVSTTPDLPPVQEKTPVGDLPQPYPTAFRAMLAELVRGGAGRIETLYKIRDYLLEFPDAAHLVVGYLQEHHLVDRSAADLLHALELAGHPTAQAALLSVMADPQGHHLNRLRAVIALGGVANPTAETVDDLWLAYEDRGSAEREDLSNTAILAIGVLGSTARSSGDGPMHSAITARLVEAASGAPGPMARATVLKAMENTGDESLAGRVQADLDNPSPRVRAAAAIAFGTLAGADSAPDLAGRIETEQVPRVRAALVEGMINAGNADPAALELIAGLAGAETDEPTRLQMAKYLGGNLDSSASGRNTLERMLREDPSRRIRKYLGRVLYKSQPGP</sequence>
<accession>A0ABM8HUP5</accession>
<gene>
    <name evidence="1" type="ORF">DESUT3_27180</name>
</gene>
<dbReference type="PROSITE" id="PS51257">
    <property type="entry name" value="PROKAR_LIPOPROTEIN"/>
    <property type="match status" value="1"/>
</dbReference>
<dbReference type="RefSeq" id="WP_221249061.1">
    <property type="nucleotide sequence ID" value="NZ_AP024355.1"/>
</dbReference>
<name>A0ABM8HUP5_9BACT</name>
<evidence type="ECO:0000313" key="2">
    <source>
        <dbReference type="Proteomes" id="UP001319827"/>
    </source>
</evidence>
<keyword evidence="2" id="KW-1185">Reference proteome</keyword>
<dbReference type="Pfam" id="PF13646">
    <property type="entry name" value="HEAT_2"/>
    <property type="match status" value="1"/>
</dbReference>
<evidence type="ECO:0000313" key="1">
    <source>
        <dbReference type="EMBL" id="BCR05649.1"/>
    </source>
</evidence>
<dbReference type="SUPFAM" id="SSF48371">
    <property type="entry name" value="ARM repeat"/>
    <property type="match status" value="1"/>
</dbReference>
<dbReference type="Gene3D" id="1.25.10.10">
    <property type="entry name" value="Leucine-rich Repeat Variant"/>
    <property type="match status" value="1"/>
</dbReference>
<dbReference type="InterPro" id="IPR016024">
    <property type="entry name" value="ARM-type_fold"/>
</dbReference>
<reference evidence="1 2" key="1">
    <citation type="journal article" date="2016" name="C (Basel)">
        <title>Selective Growth of and Electricity Production by Marine Exoelectrogenic Bacteria in Self-Aggregated Hydrogel of Microbially Reduced Graphene Oxide.</title>
        <authorList>
            <person name="Yoshida N."/>
            <person name="Goto Y."/>
            <person name="Miyata Y."/>
        </authorList>
    </citation>
    <scope>NUCLEOTIDE SEQUENCE [LARGE SCALE GENOMIC DNA]</scope>
    <source>
        <strain evidence="1 2">NIT-T3</strain>
    </source>
</reference>
<dbReference type="Proteomes" id="UP001319827">
    <property type="component" value="Chromosome"/>
</dbReference>
<organism evidence="1 2">
    <name type="scientific">Desulfuromonas versatilis</name>
    <dbReference type="NCBI Taxonomy" id="2802975"/>
    <lineage>
        <taxon>Bacteria</taxon>
        <taxon>Pseudomonadati</taxon>
        <taxon>Thermodesulfobacteriota</taxon>
        <taxon>Desulfuromonadia</taxon>
        <taxon>Desulfuromonadales</taxon>
        <taxon>Desulfuromonadaceae</taxon>
        <taxon>Desulfuromonas</taxon>
    </lineage>
</organism>
<evidence type="ECO:0008006" key="3">
    <source>
        <dbReference type="Google" id="ProtNLM"/>
    </source>
</evidence>
<proteinExistence type="predicted"/>
<dbReference type="EMBL" id="AP024355">
    <property type="protein sequence ID" value="BCR05649.1"/>
    <property type="molecule type" value="Genomic_DNA"/>
</dbReference>